<evidence type="ECO:0000256" key="2">
    <source>
        <dbReference type="SAM" id="Phobius"/>
    </source>
</evidence>
<dbReference type="InterPro" id="IPR050469">
    <property type="entry name" value="Diguanylate_Cyclase"/>
</dbReference>
<dbReference type="NCBIfam" id="TIGR00254">
    <property type="entry name" value="GGDEF"/>
    <property type="match status" value="1"/>
</dbReference>
<feature type="transmembrane region" description="Helical" evidence="2">
    <location>
        <begin position="6"/>
        <end position="26"/>
    </location>
</feature>
<dbReference type="EC" id="2.7.7.65" evidence="1"/>
<dbReference type="SUPFAM" id="SSF55073">
    <property type="entry name" value="Nucleotide cyclase"/>
    <property type="match status" value="1"/>
</dbReference>
<feature type="transmembrane region" description="Helical" evidence="2">
    <location>
        <begin position="96"/>
        <end position="113"/>
    </location>
</feature>
<dbReference type="RefSeq" id="WP_179632964.1">
    <property type="nucleotide sequence ID" value="NZ_CAXYYM010000020.1"/>
</dbReference>
<dbReference type="CDD" id="cd01949">
    <property type="entry name" value="GGDEF"/>
    <property type="match status" value="1"/>
</dbReference>
<evidence type="ECO:0000256" key="1">
    <source>
        <dbReference type="ARBA" id="ARBA00012528"/>
    </source>
</evidence>
<dbReference type="PANTHER" id="PTHR45138">
    <property type="entry name" value="REGULATORY COMPONENTS OF SENSORY TRANSDUCTION SYSTEM"/>
    <property type="match status" value="1"/>
</dbReference>
<protein>
    <recommendedName>
        <fullName evidence="1">diguanylate cyclase</fullName>
        <ecNumber evidence="1">2.7.7.65</ecNumber>
    </recommendedName>
</protein>
<dbReference type="GO" id="GO:0043709">
    <property type="term" value="P:cell adhesion involved in single-species biofilm formation"/>
    <property type="evidence" value="ECO:0007669"/>
    <property type="project" value="TreeGrafter"/>
</dbReference>
<keyword evidence="2" id="KW-0812">Transmembrane</keyword>
<feature type="transmembrane region" description="Helical" evidence="2">
    <location>
        <begin position="152"/>
        <end position="179"/>
    </location>
</feature>
<sequence length="396" mass="43757">MELDVRTLMVVFTVNVFAVSLALPAIMGWRVGPAARQAVLSTLLQAGGWFFLVLSTFWRQQWQDQVCSVLAMAGMSASLVLLWRSIGLWTGRPQRAWPMWTLTVLMTLGYGIGFENYPWRVGLANGVLGTQMLAIVFAVSRHSPATGWRWRALIGLCMGATATVTFWRGILGAFFTASYPFLTAPHPVNKVAALVSNLSLVLTTAAILMAYREEAERELHAQAITDDLTRLLNRRAWTERAEAQLADARRYGHPLVVVMLDIDHFKHVNDAHGHAKGDHALQLLARLLREELRGGDLAGRYGGEEFCVILTHTREGQALSFDQRLRHCLRLQSEQELGFLLEYSAGLAAQGPNDQSLDDLLRRADAALYEAKRAGRGQVVLAPRSTVEASATAVPA</sequence>
<accession>A0A7Y9QVB6</accession>
<dbReference type="AlphaFoldDB" id="A0A7Y9QVB6"/>
<feature type="transmembrane region" description="Helical" evidence="2">
    <location>
        <begin position="38"/>
        <end position="58"/>
    </location>
</feature>
<dbReference type="SMART" id="SM00267">
    <property type="entry name" value="GGDEF"/>
    <property type="match status" value="1"/>
</dbReference>
<reference evidence="4 5" key="1">
    <citation type="submission" date="2020-07" db="EMBL/GenBank/DDBJ databases">
        <title>Genomic Encyclopedia of Archaeal and Bacterial Type Strains, Phase II (KMG-II): from individual species to whole genera.</title>
        <authorList>
            <person name="Goeker M."/>
        </authorList>
    </citation>
    <scope>NUCLEOTIDE SEQUENCE [LARGE SCALE GENOMIC DNA]</scope>
    <source>
        <strain evidence="4 5">DSM 21226</strain>
    </source>
</reference>
<keyword evidence="5" id="KW-1185">Reference proteome</keyword>
<dbReference type="GO" id="GO:1902201">
    <property type="term" value="P:negative regulation of bacterial-type flagellum-dependent cell motility"/>
    <property type="evidence" value="ECO:0007669"/>
    <property type="project" value="TreeGrafter"/>
</dbReference>
<dbReference type="Proteomes" id="UP000518288">
    <property type="component" value="Unassembled WGS sequence"/>
</dbReference>
<dbReference type="FunFam" id="3.30.70.270:FF:000001">
    <property type="entry name" value="Diguanylate cyclase domain protein"/>
    <property type="match status" value="1"/>
</dbReference>
<feature type="transmembrane region" description="Helical" evidence="2">
    <location>
        <begin position="119"/>
        <end position="140"/>
    </location>
</feature>
<dbReference type="InterPro" id="IPR000160">
    <property type="entry name" value="GGDEF_dom"/>
</dbReference>
<keyword evidence="2" id="KW-0472">Membrane</keyword>
<comment type="caution">
    <text evidence="4">The sequence shown here is derived from an EMBL/GenBank/DDBJ whole genome shotgun (WGS) entry which is preliminary data.</text>
</comment>
<name>A0A7Y9QVB6_9BURK</name>
<feature type="domain" description="GGDEF" evidence="3">
    <location>
        <begin position="253"/>
        <end position="384"/>
    </location>
</feature>
<dbReference type="GO" id="GO:0005886">
    <property type="term" value="C:plasma membrane"/>
    <property type="evidence" value="ECO:0007669"/>
    <property type="project" value="TreeGrafter"/>
</dbReference>
<dbReference type="Pfam" id="PF00990">
    <property type="entry name" value="GGDEF"/>
    <property type="match status" value="1"/>
</dbReference>
<keyword evidence="2" id="KW-1133">Transmembrane helix</keyword>
<proteinExistence type="predicted"/>
<feature type="transmembrane region" description="Helical" evidence="2">
    <location>
        <begin position="191"/>
        <end position="211"/>
    </location>
</feature>
<dbReference type="Gene3D" id="3.30.70.270">
    <property type="match status" value="1"/>
</dbReference>
<dbReference type="PANTHER" id="PTHR45138:SF24">
    <property type="entry name" value="DIGUANYLATE CYCLASE DGCC-RELATED"/>
    <property type="match status" value="1"/>
</dbReference>
<evidence type="ECO:0000313" key="4">
    <source>
        <dbReference type="EMBL" id="NYG32031.1"/>
    </source>
</evidence>
<dbReference type="EMBL" id="JACCFH010000001">
    <property type="protein sequence ID" value="NYG32031.1"/>
    <property type="molecule type" value="Genomic_DNA"/>
</dbReference>
<gene>
    <name evidence="4" type="ORF">BDD16_001017</name>
</gene>
<dbReference type="InterPro" id="IPR029787">
    <property type="entry name" value="Nucleotide_cyclase"/>
</dbReference>
<evidence type="ECO:0000313" key="5">
    <source>
        <dbReference type="Proteomes" id="UP000518288"/>
    </source>
</evidence>
<organism evidence="4 5">
    <name type="scientific">Sphaerotilus montanus</name>
    <dbReference type="NCBI Taxonomy" id="522889"/>
    <lineage>
        <taxon>Bacteria</taxon>
        <taxon>Pseudomonadati</taxon>
        <taxon>Pseudomonadota</taxon>
        <taxon>Betaproteobacteria</taxon>
        <taxon>Burkholderiales</taxon>
        <taxon>Sphaerotilaceae</taxon>
        <taxon>Sphaerotilus</taxon>
    </lineage>
</organism>
<dbReference type="GO" id="GO:0052621">
    <property type="term" value="F:diguanylate cyclase activity"/>
    <property type="evidence" value="ECO:0007669"/>
    <property type="project" value="UniProtKB-EC"/>
</dbReference>
<dbReference type="InterPro" id="IPR043128">
    <property type="entry name" value="Rev_trsase/Diguanyl_cyclase"/>
</dbReference>
<dbReference type="PROSITE" id="PS50887">
    <property type="entry name" value="GGDEF"/>
    <property type="match status" value="1"/>
</dbReference>
<evidence type="ECO:0000259" key="3">
    <source>
        <dbReference type="PROSITE" id="PS50887"/>
    </source>
</evidence>
<feature type="transmembrane region" description="Helical" evidence="2">
    <location>
        <begin position="70"/>
        <end position="89"/>
    </location>
</feature>